<sequence length="1811" mass="210270">MGNCANALWADAGLVRLPSGPLCQDKLSALEQYSSAKDTKQTEKMNASDWEKLQRNWKELLEINPVCHIINHLYQEDVITISEKKSIEKLKVFDKEMRKLLHLLKEKPEKCKAFKHFLDALKADPVDKLIADKILETESKSDPSLKTKPNPDLLDNDVRTILHDNYANMTGNSIPLSEVRDLLKVKKVFTGQDEWSNIKLIEFIKETYTNIEEKKEKVGHYKKPITLLRNIGRISASVQEEKTAELESNISTGESGETKEVKDMSSPELTAYLAFHLGKDGPNNVNLEFLQKQDVTGKVFLSMTEEDFDKLLPEATFGARRSLSMLVAELTHKTDSYPAFLRHFDCEVTHTDKYTIGHCADVSVNIRSRKTHPVRNFHLIDESDKNMALEYIAVETIPFVSACLNDRRNGTIYFGISPNSQNTLKEGEIVGVSIPKEEVQARIRDAIKSSFTEIQKNILQNTVRDAVFVPVIGAEKNRFVVEVDVVPSTVVLEKDIIRTKEHSLPERFLRNHKGKDSVVFKFSEDGFPKIISSEELCQFEKVQQPRIVEQRKQEEQCQTNTETGPTLRTKLLNLLTGGSEVIQDTIYPFLMTSPLDDHMTQEFLKDRIAFIKYLKPHIVFDFDVNGSNAGLLKSLEDHHKESPRILTTNDFDERMTKPEAYKELEISLRGEEKQSWMFCNGCQNVSISELNPLEWNKERSSAFQKALKCFMDIFEKERILIIICLFSKNYTTMIEACDEVLRKLPLNWIVLAEKEDIAKLWQDQMLTRNKAQPADVIGKCVLGLPWEQVNSLVCHAANYDIIHDCNIPSSTGVYVDVSEIDITNWSDIFILPSNNFDINIPPEEKETLVKQVEEKFYRGDEVDWLNFYFKDHVLRRDIQSTLLDNVRRALEGRIREEQEKVSVISILHQPGAGGTTSAKQILWDLRNEYRCCLVKRITNETCEQIDEFRFFKDQRPKPILVLIDNEEKFEYLKDRLEEKARERHRSEGESFHVYCTIIACTRRASLPMQLKINQVALRQELTSNELEWFKDRHRTLVKRFQNNKDDNVNPEFLIAFNILRQNFNKEYVSKVVKAFSEDIRSDHEIRLLKFVSLLNTFDPDFKAIPVSCFDRFFSTSSSDYLGLQQGARIMNWETKLSQGIKVLLNLSSNKKLTNRYSQNLKVFCKIIAHEILFRMKERTQQKDSEIMIELLRYDIFQQTTADYNILKAIINNIFKKRETKKNGIVRRKFSDFILHIESTETAETVSELIELLFDNNSDPYTAQLLARYYIRVKKWSKAEDYAKCATERLPENSFFWDTYGQVFKGQLYEKLSSERNVQDSSKFNERKISELLILTHKCLMAFRKSQEVCECEASTNEGSNLVAYFGELRAIVLLLNALELSSQFQNTDVLHRYLVDKSYRPPELSFLRHDEAEFLKSLDSFSREAMRRLDDEFLQMKGKVNYSTEQQESDRKTLIELKASLDVYFGEMNVLVPKYTNERYSCDYRLRLARRLGASSLNSLLEIKKEGKKETLIQIFNLLKENITSDQRNFDDLRSMLDIVTVCLLDQIKISGLTYNHILEWSKEMYILGKQKHSSNRSQLELYLYYVLYNFPTIERSSFSLCMEVDLLNAIEEWKRAFKKNYPKSAWFHKRRETTLFFLGNGQPLCDVLFFDKTDVIEMYTIHEKWQHPQFRNNLRILNGILEEGGHEIKVQIQTPGKSGLTVNIPTAYPVLKNTMFKRLVYFYIGFSFSGPKAFGMCQRKPQSCELLPVPTKTVRVTSPRAEPEPLGQLILKLKTVLDQLKNTELAENVKIKLEKEQEELSRRIKSIIGD</sequence>
<evidence type="ECO:0000313" key="1">
    <source>
        <dbReference type="Proteomes" id="UP001165740"/>
    </source>
</evidence>
<dbReference type="RefSeq" id="XP_055867732.1">
    <property type="nucleotide sequence ID" value="XM_056011757.1"/>
</dbReference>
<dbReference type="CDD" id="cd01671">
    <property type="entry name" value="CARD"/>
    <property type="match status" value="1"/>
</dbReference>
<reference evidence="2" key="1">
    <citation type="submission" date="2025-08" db="UniProtKB">
        <authorList>
            <consortium name="RefSeq"/>
        </authorList>
    </citation>
    <scope>IDENTIFICATION</scope>
</reference>
<dbReference type="GeneID" id="106064880"/>
<dbReference type="Gene3D" id="1.10.533.10">
    <property type="entry name" value="Death Domain, Fas"/>
    <property type="match status" value="1"/>
</dbReference>
<organism evidence="1 2">
    <name type="scientific">Biomphalaria glabrata</name>
    <name type="common">Bloodfluke planorb</name>
    <name type="synonym">Freshwater snail</name>
    <dbReference type="NCBI Taxonomy" id="6526"/>
    <lineage>
        <taxon>Eukaryota</taxon>
        <taxon>Metazoa</taxon>
        <taxon>Spiralia</taxon>
        <taxon>Lophotrochozoa</taxon>
        <taxon>Mollusca</taxon>
        <taxon>Gastropoda</taxon>
        <taxon>Heterobranchia</taxon>
        <taxon>Euthyneura</taxon>
        <taxon>Panpulmonata</taxon>
        <taxon>Hygrophila</taxon>
        <taxon>Lymnaeoidea</taxon>
        <taxon>Planorbidae</taxon>
        <taxon>Biomphalaria</taxon>
    </lineage>
</organism>
<dbReference type="InterPro" id="IPR011029">
    <property type="entry name" value="DEATH-like_dom_sf"/>
</dbReference>
<protein>
    <submittedName>
        <fullName evidence="2">Sterile alpha motif domain-containing protein 9-like isoform X1</fullName>
    </submittedName>
</protein>
<dbReference type="Proteomes" id="UP001165740">
    <property type="component" value="Chromosome 15"/>
</dbReference>
<keyword evidence="1" id="KW-1185">Reference proteome</keyword>
<dbReference type="SUPFAM" id="SSF47986">
    <property type="entry name" value="DEATH domain"/>
    <property type="match status" value="1"/>
</dbReference>
<proteinExistence type="predicted"/>
<dbReference type="PANTHER" id="PTHR16155:SF19">
    <property type="entry name" value="DED DOMAIN-CONTAINING PROTEIN"/>
    <property type="match status" value="1"/>
</dbReference>
<name>A0A9W2YYE0_BIOGL</name>
<dbReference type="OMA" id="DEENQWK"/>
<gene>
    <name evidence="2" type="primary">LOC106064880</name>
</gene>
<dbReference type="OrthoDB" id="6127728at2759"/>
<accession>A0A9W2YYE0</accession>
<dbReference type="GO" id="GO:0005737">
    <property type="term" value="C:cytoplasm"/>
    <property type="evidence" value="ECO:0007669"/>
    <property type="project" value="TreeGrafter"/>
</dbReference>
<dbReference type="PANTHER" id="PTHR16155">
    <property type="entry name" value="DED DOMAIN-CONTAINING PROTEIN"/>
    <property type="match status" value="1"/>
</dbReference>
<evidence type="ECO:0000313" key="2">
    <source>
        <dbReference type="RefSeq" id="XP_055867732.1"/>
    </source>
</evidence>